<dbReference type="AlphaFoldDB" id="A0A6C0AYP1"/>
<protein>
    <submittedName>
        <fullName evidence="1">Uncharacterized protein</fullName>
    </submittedName>
</protein>
<organism evidence="1">
    <name type="scientific">viral metagenome</name>
    <dbReference type="NCBI Taxonomy" id="1070528"/>
    <lineage>
        <taxon>unclassified sequences</taxon>
        <taxon>metagenomes</taxon>
        <taxon>organismal metagenomes</taxon>
    </lineage>
</organism>
<reference evidence="1" key="1">
    <citation type="journal article" date="2020" name="Nature">
        <title>Giant virus diversity and host interactions through global metagenomics.</title>
        <authorList>
            <person name="Schulz F."/>
            <person name="Roux S."/>
            <person name="Paez-Espino D."/>
            <person name="Jungbluth S."/>
            <person name="Walsh D.A."/>
            <person name="Denef V.J."/>
            <person name="McMahon K.D."/>
            <person name="Konstantinidis K.T."/>
            <person name="Eloe-Fadrosh E.A."/>
            <person name="Kyrpides N.C."/>
            <person name="Woyke T."/>
        </authorList>
    </citation>
    <scope>NUCLEOTIDE SEQUENCE</scope>
    <source>
        <strain evidence="1">GVMAG-S-ERX556022-25</strain>
    </source>
</reference>
<evidence type="ECO:0000313" key="1">
    <source>
        <dbReference type="EMBL" id="QHS84583.1"/>
    </source>
</evidence>
<accession>A0A6C0AYP1</accession>
<sequence length="145" mass="17487">MKIYTPISIPKNIYDLNLLQINITQYKDIYSSDGIFRIQNDNIYQLIPQDKPIEKTTYNNTEFIIDKSYFSFRNEIYCIPIIHLEFNIEYIEFKLNNKSKISLIIEKTNNIIIDTYFYTKENNLHNYLKDDILLIHSLLNNNKQY</sequence>
<proteinExistence type="predicted"/>
<name>A0A6C0AYP1_9ZZZZ</name>
<dbReference type="EMBL" id="MN738809">
    <property type="protein sequence ID" value="QHS84583.1"/>
    <property type="molecule type" value="Genomic_DNA"/>
</dbReference>